<gene>
    <name evidence="10" type="ORF">Tsubulata_030154</name>
</gene>
<accession>A0A9Q0FXS0</accession>
<evidence type="ECO:0000256" key="1">
    <source>
        <dbReference type="ARBA" id="ARBA00004123"/>
    </source>
</evidence>
<feature type="region of interest" description="Disordered" evidence="7">
    <location>
        <begin position="88"/>
        <end position="147"/>
    </location>
</feature>
<keyword evidence="3" id="KW-0805">Transcription regulation</keyword>
<dbReference type="EMBL" id="JAKUCV010003179">
    <property type="protein sequence ID" value="KAJ4839853.1"/>
    <property type="molecule type" value="Genomic_DNA"/>
</dbReference>
<evidence type="ECO:0000313" key="11">
    <source>
        <dbReference type="Proteomes" id="UP001141552"/>
    </source>
</evidence>
<dbReference type="PROSITE" id="PS51370">
    <property type="entry name" value="R"/>
    <property type="match status" value="1"/>
</dbReference>
<dbReference type="InterPro" id="IPR005333">
    <property type="entry name" value="Transcription_factor_TCP"/>
</dbReference>
<evidence type="ECO:0000256" key="3">
    <source>
        <dbReference type="ARBA" id="ARBA00023015"/>
    </source>
</evidence>
<dbReference type="GO" id="GO:0043565">
    <property type="term" value="F:sequence-specific DNA binding"/>
    <property type="evidence" value="ECO:0007669"/>
    <property type="project" value="TreeGrafter"/>
</dbReference>
<dbReference type="Pfam" id="PF03634">
    <property type="entry name" value="TCP"/>
    <property type="match status" value="1"/>
</dbReference>
<sequence length="496" mass="54822">MFSNSGNSFDPFDHQYFNQTTIGNSYNTQNPSSSTHQENHSSPILYFPSTPPFDFEDGDHLLASKFLSREQEVEILSSRTTLQAEAAAAHQEVNHVSSPNSGARNNNAVKKKKSGNGTNAAKQPAVPRRRTGKKDRHSKIFTAQGPRDRRMRLSLPIARKFFDLQDMLGFDKASKTIEWLFTKSRAAIKEFGKSCSTSGATGGKSAASTSESEVVSGSVKLTADNGESICAVAGEAGDSSVSINPREKKSKLRSHKQVCNLISRESRDKARTRARERTRDKMKIKGPDNPPELSSHRSTSPNKLEQLVLSSGSLQNGEISLVSSSQEIVHPLKMIQEEESNTYMLQNQMDTVSLVDKFLGTTSAPRSSTFDFSYTIPVRSGAALEEELTDQFPVNWEIMTNSKHRHNTMPNMKPVTGNVHAQNPNAIVLTPSCPQQQYTSPKSQQLAVAQEENGSSVVFMNISNPSEPNPTDTYSHFIENQVFYNPIVPHKYGSLY</sequence>
<dbReference type="GO" id="GO:0005634">
    <property type="term" value="C:nucleus"/>
    <property type="evidence" value="ECO:0007669"/>
    <property type="project" value="UniProtKB-SubCell"/>
</dbReference>
<feature type="domain" description="TCP" evidence="8">
    <location>
        <begin position="133"/>
        <end position="191"/>
    </location>
</feature>
<protein>
    <recommendedName>
        <fullName evidence="12">TCP domain-containing protein</fullName>
    </recommendedName>
</protein>
<keyword evidence="5" id="KW-0804">Transcription</keyword>
<feature type="region of interest" description="Disordered" evidence="7">
    <location>
        <begin position="237"/>
        <end position="302"/>
    </location>
</feature>
<dbReference type="AlphaFoldDB" id="A0A9Q0FXS0"/>
<feature type="compositionally biased region" description="Basic residues" evidence="7">
    <location>
        <begin position="127"/>
        <end position="139"/>
    </location>
</feature>
<evidence type="ECO:0000259" key="8">
    <source>
        <dbReference type="PROSITE" id="PS51369"/>
    </source>
</evidence>
<feature type="region of interest" description="Disordered" evidence="7">
    <location>
        <begin position="21"/>
        <end position="42"/>
    </location>
</feature>
<evidence type="ECO:0000256" key="4">
    <source>
        <dbReference type="ARBA" id="ARBA00023125"/>
    </source>
</evidence>
<dbReference type="GO" id="GO:0003700">
    <property type="term" value="F:DNA-binding transcription factor activity"/>
    <property type="evidence" value="ECO:0007669"/>
    <property type="project" value="InterPro"/>
</dbReference>
<dbReference type="PANTHER" id="PTHR31072:SF87">
    <property type="entry name" value="TRANSCRIPTION FACTOR TCP12"/>
    <property type="match status" value="1"/>
</dbReference>
<evidence type="ECO:0000256" key="2">
    <source>
        <dbReference type="ARBA" id="ARBA00022473"/>
    </source>
</evidence>
<comment type="subcellular location">
    <subcellularLocation>
        <location evidence="1">Nucleus</location>
    </subcellularLocation>
</comment>
<keyword evidence="2" id="KW-0217">Developmental protein</keyword>
<reference evidence="10" key="2">
    <citation type="journal article" date="2023" name="Plants (Basel)">
        <title>Annotation of the Turnera subulata (Passifloraceae) Draft Genome Reveals the S-Locus Evolved after the Divergence of Turneroideae from Passifloroideae in a Stepwise Manner.</title>
        <authorList>
            <person name="Henning P.M."/>
            <person name="Roalson E.H."/>
            <person name="Mir W."/>
            <person name="McCubbin A.G."/>
            <person name="Shore J.S."/>
        </authorList>
    </citation>
    <scope>NUCLEOTIDE SEQUENCE</scope>
    <source>
        <strain evidence="10">F60SS</strain>
    </source>
</reference>
<evidence type="ECO:0000256" key="7">
    <source>
        <dbReference type="SAM" id="MobiDB-lite"/>
    </source>
</evidence>
<dbReference type="OrthoDB" id="1896834at2759"/>
<feature type="compositionally biased region" description="Basic and acidic residues" evidence="7">
    <location>
        <begin position="264"/>
        <end position="286"/>
    </location>
</feature>
<dbReference type="GO" id="GO:2000032">
    <property type="term" value="P:regulation of secondary shoot formation"/>
    <property type="evidence" value="ECO:0007669"/>
    <property type="project" value="TreeGrafter"/>
</dbReference>
<dbReference type="Proteomes" id="UP001141552">
    <property type="component" value="Unassembled WGS sequence"/>
</dbReference>
<keyword evidence="6" id="KW-0539">Nucleus</keyword>
<dbReference type="InterPro" id="IPR017887">
    <property type="entry name" value="TF_TCP_subgr"/>
</dbReference>
<dbReference type="PROSITE" id="PS51369">
    <property type="entry name" value="TCP"/>
    <property type="match status" value="1"/>
</dbReference>
<comment type="caution">
    <text evidence="10">The sequence shown here is derived from an EMBL/GenBank/DDBJ whole genome shotgun (WGS) entry which is preliminary data.</text>
</comment>
<proteinExistence type="predicted"/>
<name>A0A9Q0FXS0_9ROSI</name>
<evidence type="ECO:0000313" key="10">
    <source>
        <dbReference type="EMBL" id="KAJ4839853.1"/>
    </source>
</evidence>
<keyword evidence="4" id="KW-0238">DNA-binding</keyword>
<dbReference type="InterPro" id="IPR017888">
    <property type="entry name" value="CYC/TB1_R_domain"/>
</dbReference>
<evidence type="ECO:0000259" key="9">
    <source>
        <dbReference type="PROSITE" id="PS51370"/>
    </source>
</evidence>
<keyword evidence="11" id="KW-1185">Reference proteome</keyword>
<feature type="domain" description="R" evidence="9">
    <location>
        <begin position="264"/>
        <end position="281"/>
    </location>
</feature>
<evidence type="ECO:0008006" key="12">
    <source>
        <dbReference type="Google" id="ProtNLM"/>
    </source>
</evidence>
<dbReference type="PANTHER" id="PTHR31072">
    <property type="entry name" value="TRANSCRIPTION FACTOR TCP4-RELATED"/>
    <property type="match status" value="1"/>
</dbReference>
<reference evidence="10" key="1">
    <citation type="submission" date="2022-02" db="EMBL/GenBank/DDBJ databases">
        <authorList>
            <person name="Henning P.M."/>
            <person name="McCubbin A.G."/>
            <person name="Shore J.S."/>
        </authorList>
    </citation>
    <scope>NUCLEOTIDE SEQUENCE</scope>
    <source>
        <strain evidence="10">F60SS</strain>
        <tissue evidence="10">Leaves</tissue>
    </source>
</reference>
<organism evidence="10 11">
    <name type="scientific">Turnera subulata</name>
    <dbReference type="NCBI Taxonomy" id="218843"/>
    <lineage>
        <taxon>Eukaryota</taxon>
        <taxon>Viridiplantae</taxon>
        <taxon>Streptophyta</taxon>
        <taxon>Embryophyta</taxon>
        <taxon>Tracheophyta</taxon>
        <taxon>Spermatophyta</taxon>
        <taxon>Magnoliopsida</taxon>
        <taxon>eudicotyledons</taxon>
        <taxon>Gunneridae</taxon>
        <taxon>Pentapetalae</taxon>
        <taxon>rosids</taxon>
        <taxon>fabids</taxon>
        <taxon>Malpighiales</taxon>
        <taxon>Passifloraceae</taxon>
        <taxon>Turnera</taxon>
    </lineage>
</organism>
<feature type="compositionally biased region" description="Polar residues" evidence="7">
    <location>
        <begin position="94"/>
        <end position="108"/>
    </location>
</feature>
<evidence type="ECO:0000256" key="5">
    <source>
        <dbReference type="ARBA" id="ARBA00023163"/>
    </source>
</evidence>
<evidence type="ECO:0000256" key="6">
    <source>
        <dbReference type="ARBA" id="ARBA00023242"/>
    </source>
</evidence>